<dbReference type="Proteomes" id="UP000284842">
    <property type="component" value="Unassembled WGS sequence"/>
</dbReference>
<dbReference type="GO" id="GO:0005794">
    <property type="term" value="C:Golgi apparatus"/>
    <property type="evidence" value="ECO:0007669"/>
    <property type="project" value="TreeGrafter"/>
</dbReference>
<feature type="domain" description="Rab-GAP TBC" evidence="2">
    <location>
        <begin position="265"/>
        <end position="489"/>
    </location>
</feature>
<feature type="region of interest" description="Disordered" evidence="1">
    <location>
        <begin position="191"/>
        <end position="229"/>
    </location>
</feature>
<dbReference type="SMART" id="SM00164">
    <property type="entry name" value="TBC"/>
    <property type="match status" value="1"/>
</dbReference>
<feature type="compositionally biased region" description="Acidic residues" evidence="1">
    <location>
        <begin position="27"/>
        <end position="37"/>
    </location>
</feature>
<dbReference type="InterPro" id="IPR000195">
    <property type="entry name" value="Rab-GAP-TBC_dom"/>
</dbReference>
<feature type="compositionally biased region" description="Polar residues" evidence="1">
    <location>
        <begin position="69"/>
        <end position="79"/>
    </location>
</feature>
<dbReference type="PANTHER" id="PTHR22957">
    <property type="entry name" value="TBC1 DOMAIN FAMILY MEMBER GTPASE-ACTIVATING PROTEIN"/>
    <property type="match status" value="1"/>
</dbReference>
<protein>
    <recommendedName>
        <fullName evidence="2">Rab-GAP TBC domain-containing protein</fullName>
    </recommendedName>
</protein>
<dbReference type="InParanoid" id="A0A409Y6P4"/>
<comment type="caution">
    <text evidence="3">The sequence shown here is derived from an EMBL/GenBank/DDBJ whole genome shotgun (WGS) entry which is preliminary data.</text>
</comment>
<dbReference type="Pfam" id="PF00566">
    <property type="entry name" value="RabGAP-TBC"/>
    <property type="match status" value="1"/>
</dbReference>
<feature type="region of interest" description="Disordered" evidence="1">
    <location>
        <begin position="27"/>
        <end position="107"/>
    </location>
</feature>
<feature type="compositionally biased region" description="Low complexity" evidence="1">
    <location>
        <begin position="213"/>
        <end position="224"/>
    </location>
</feature>
<dbReference type="SUPFAM" id="SSF47923">
    <property type="entry name" value="Ypt/Rab-GAP domain of gyp1p"/>
    <property type="match status" value="2"/>
</dbReference>
<dbReference type="Gene3D" id="1.10.8.270">
    <property type="entry name" value="putative rabgap domain of human tbc1 domain family member 14 like domains"/>
    <property type="match status" value="1"/>
</dbReference>
<dbReference type="InterPro" id="IPR035969">
    <property type="entry name" value="Rab-GAP_TBC_sf"/>
</dbReference>
<dbReference type="FunFam" id="1.10.472.80:FF:000001">
    <property type="entry name" value="TBC1 domain family member 22B"/>
    <property type="match status" value="1"/>
</dbReference>
<dbReference type="STRING" id="181874.A0A409Y6P4"/>
<sequence length="561" mass="63214">MNPRPPPTRPHIGIHLSHFSAATEWADDDAWDSTSDSEEPRQSTLNTSWGGRTTSTSSTVAPKKIAKPPSNSSSSTLAFSYTHVHAPDPSSYPPKHELAGPDAPKNGWTIVRTSHSRQGSQVGVDNVADSKDSDFDRVEATDDDLEGDMILGDLEPESTATDTSASIISVSSVSKSTVNVNTIRSDADEIVRDPLNGINNRRRRDPSPAYQPRSRTTTSGSQSSDKAEKLLRERSIRTNRKHKFIECLSSQDVNIGELRKLAWAGIPNELRPMAWQLLLGYLPLPTPLRSSTLARKRGEYQNMVELAFGRGRDGLDQQIWHQIEIDVPRTRPGVRLWMHAATQRSLERILYVWAIRHPASGYVQGINDLVTPFFQVFLSAYIDSDPEECDPSILPPHVLEAIEADSFWCLSRLLDGIQDNYISAQPGIQRSVRRMAELVARIDAPLAAHFESQNVEFMQFAFRWMNCLLMREISVQNTIRMWDTYLAEGPDAFSQFHLYVCSAFLVKWSEKLRKMDFQGIIMFLQSLPTQDWGDHEIEMLLSEAFVLNSIWHNAQSHFNGK</sequence>
<dbReference type="PROSITE" id="PS50086">
    <property type="entry name" value="TBC_RABGAP"/>
    <property type="match status" value="1"/>
</dbReference>
<dbReference type="AlphaFoldDB" id="A0A409Y6P4"/>
<evidence type="ECO:0000313" key="3">
    <source>
        <dbReference type="EMBL" id="PPQ98712.1"/>
    </source>
</evidence>
<name>A0A409Y6P4_9AGAR</name>
<dbReference type="Gene3D" id="1.10.10.750">
    <property type="entry name" value="Ypt/Rab-GAP domain of gyp1p, domain 1"/>
    <property type="match status" value="1"/>
</dbReference>
<dbReference type="GO" id="GO:0005096">
    <property type="term" value="F:GTPase activator activity"/>
    <property type="evidence" value="ECO:0007669"/>
    <property type="project" value="TreeGrafter"/>
</dbReference>
<evidence type="ECO:0000256" key="1">
    <source>
        <dbReference type="SAM" id="MobiDB-lite"/>
    </source>
</evidence>
<evidence type="ECO:0000259" key="2">
    <source>
        <dbReference type="PROSITE" id="PS50086"/>
    </source>
</evidence>
<gene>
    <name evidence="3" type="ORF">CVT24_003419</name>
</gene>
<dbReference type="PANTHER" id="PTHR22957:SF26">
    <property type="entry name" value="LD44506P"/>
    <property type="match status" value="1"/>
</dbReference>
<evidence type="ECO:0000313" key="4">
    <source>
        <dbReference type="Proteomes" id="UP000284842"/>
    </source>
</evidence>
<dbReference type="FunCoup" id="A0A409Y6P4">
    <property type="interactions" value="583"/>
</dbReference>
<dbReference type="OrthoDB" id="26371at2759"/>
<keyword evidence="4" id="KW-1185">Reference proteome</keyword>
<accession>A0A409Y6P4</accession>
<proteinExistence type="predicted"/>
<reference evidence="3 4" key="1">
    <citation type="journal article" date="2018" name="Evol. Lett.">
        <title>Horizontal gene cluster transfer increased hallucinogenic mushroom diversity.</title>
        <authorList>
            <person name="Reynolds H.T."/>
            <person name="Vijayakumar V."/>
            <person name="Gluck-Thaler E."/>
            <person name="Korotkin H.B."/>
            <person name="Matheny P.B."/>
            <person name="Slot J.C."/>
        </authorList>
    </citation>
    <scope>NUCLEOTIDE SEQUENCE [LARGE SCALE GENOMIC DNA]</scope>
    <source>
        <strain evidence="3 4">2629</strain>
    </source>
</reference>
<dbReference type="Gene3D" id="1.10.472.80">
    <property type="entry name" value="Ypt/Rab-GAP domain of gyp1p, domain 3"/>
    <property type="match status" value="1"/>
</dbReference>
<dbReference type="FunFam" id="1.10.8.270:FF:000037">
    <property type="entry name" value="TBC1 domain family member 22A"/>
    <property type="match status" value="1"/>
</dbReference>
<organism evidence="3 4">
    <name type="scientific">Panaeolus cyanescens</name>
    <dbReference type="NCBI Taxonomy" id="181874"/>
    <lineage>
        <taxon>Eukaryota</taxon>
        <taxon>Fungi</taxon>
        <taxon>Dikarya</taxon>
        <taxon>Basidiomycota</taxon>
        <taxon>Agaricomycotina</taxon>
        <taxon>Agaricomycetes</taxon>
        <taxon>Agaricomycetidae</taxon>
        <taxon>Agaricales</taxon>
        <taxon>Agaricineae</taxon>
        <taxon>Galeropsidaceae</taxon>
        <taxon>Panaeolus</taxon>
    </lineage>
</organism>
<dbReference type="EMBL" id="NHTK01001378">
    <property type="protein sequence ID" value="PPQ98712.1"/>
    <property type="molecule type" value="Genomic_DNA"/>
</dbReference>
<feature type="compositionally biased region" description="Polar residues" evidence="1">
    <location>
        <begin position="42"/>
        <end position="52"/>
    </location>
</feature>